<evidence type="ECO:0000256" key="4">
    <source>
        <dbReference type="ARBA" id="ARBA00022723"/>
    </source>
</evidence>
<keyword evidence="6" id="KW-0411">Iron-sulfur</keyword>
<dbReference type="PANTHER" id="PTHR43273:SF8">
    <property type="entry name" value="RADICAL SAM DOMAIN PROTEIN"/>
    <property type="match status" value="1"/>
</dbReference>
<dbReference type="SFLD" id="SFLDG01384">
    <property type="entry name" value="thioether_bond_formation_requi"/>
    <property type="match status" value="1"/>
</dbReference>
<keyword evidence="4" id="KW-0479">Metal-binding</keyword>
<dbReference type="PROSITE" id="PS51918">
    <property type="entry name" value="RADICAL_SAM"/>
    <property type="match status" value="1"/>
</dbReference>
<evidence type="ECO:0000256" key="2">
    <source>
        <dbReference type="ARBA" id="ARBA00022485"/>
    </source>
</evidence>
<evidence type="ECO:0000256" key="5">
    <source>
        <dbReference type="ARBA" id="ARBA00023004"/>
    </source>
</evidence>
<evidence type="ECO:0000256" key="3">
    <source>
        <dbReference type="ARBA" id="ARBA00022691"/>
    </source>
</evidence>
<accession>A0ABS2GN75</accession>
<gene>
    <name evidence="8" type="primary">scfB</name>
    <name evidence="8" type="ORF">H9X81_07550</name>
</gene>
<protein>
    <submittedName>
        <fullName evidence="8">Thioether cross-link-forming SCIFF peptide maturase</fullName>
    </submittedName>
</protein>
<dbReference type="InterPro" id="IPR047602">
    <property type="entry name" value="SPASM_CteB-like"/>
</dbReference>
<evidence type="ECO:0000259" key="7">
    <source>
        <dbReference type="PROSITE" id="PS51918"/>
    </source>
</evidence>
<dbReference type="RefSeq" id="WP_204721019.1">
    <property type="nucleotide sequence ID" value="NZ_JACSNR010000007.1"/>
</dbReference>
<keyword evidence="5" id="KW-0408">Iron</keyword>
<dbReference type="InterPro" id="IPR058240">
    <property type="entry name" value="rSAM_sf"/>
</dbReference>
<dbReference type="SFLD" id="SFLDG01067">
    <property type="entry name" value="SPASM/twitch_domain_containing"/>
    <property type="match status" value="1"/>
</dbReference>
<dbReference type="SFLD" id="SFLDG01386">
    <property type="entry name" value="main_SPASM_domain-containing"/>
    <property type="match status" value="1"/>
</dbReference>
<dbReference type="NCBIfam" id="TIGR04085">
    <property type="entry name" value="rSAM_more_4Fe4S"/>
    <property type="match status" value="1"/>
</dbReference>
<dbReference type="SUPFAM" id="SSF102114">
    <property type="entry name" value="Radical SAM enzymes"/>
    <property type="match status" value="1"/>
</dbReference>
<evidence type="ECO:0000313" key="9">
    <source>
        <dbReference type="Proteomes" id="UP000724149"/>
    </source>
</evidence>
<dbReference type="PANTHER" id="PTHR43273">
    <property type="entry name" value="ANAEROBIC SULFATASE-MATURATING ENZYME HOMOLOG ASLB-RELATED"/>
    <property type="match status" value="1"/>
</dbReference>
<dbReference type="InterPro" id="IPR000385">
    <property type="entry name" value="MoaA_NifB_PqqE_Fe-S-bd_CS"/>
</dbReference>
<dbReference type="PROSITE" id="PS01305">
    <property type="entry name" value="MOAA_NIFB_PQQE"/>
    <property type="match status" value="1"/>
</dbReference>
<keyword evidence="2" id="KW-0004">4Fe-4S</keyword>
<dbReference type="InterPro" id="IPR007197">
    <property type="entry name" value="rSAM"/>
</dbReference>
<dbReference type="NCBIfam" id="TIGR03974">
    <property type="entry name" value="rSAM_six_Cys"/>
    <property type="match status" value="1"/>
</dbReference>
<keyword evidence="3" id="KW-0949">S-adenosyl-L-methionine</keyword>
<name>A0ABS2GN75_9FIRM</name>
<dbReference type="InterPro" id="IPR024025">
    <property type="entry name" value="SCIFF_rSAM_maturase"/>
</dbReference>
<dbReference type="SFLD" id="SFLDS00029">
    <property type="entry name" value="Radical_SAM"/>
    <property type="match status" value="1"/>
</dbReference>
<dbReference type="Gene3D" id="3.20.20.70">
    <property type="entry name" value="Aldolase class I"/>
    <property type="match status" value="1"/>
</dbReference>
<comment type="caution">
    <text evidence="8">The sequence shown here is derived from an EMBL/GenBank/DDBJ whole genome shotgun (WGS) entry which is preliminary data.</text>
</comment>
<dbReference type="EMBL" id="JACSNR010000007">
    <property type="protein sequence ID" value="MBM6923541.1"/>
    <property type="molecule type" value="Genomic_DNA"/>
</dbReference>
<proteinExistence type="predicted"/>
<dbReference type="InterPro" id="IPR013785">
    <property type="entry name" value="Aldolase_TIM"/>
</dbReference>
<reference evidence="8 9" key="1">
    <citation type="journal article" date="2021" name="Sci. Rep.">
        <title>The distribution of antibiotic resistance genes in chicken gut microbiota commensals.</title>
        <authorList>
            <person name="Juricova H."/>
            <person name="Matiasovicova J."/>
            <person name="Kubasova T."/>
            <person name="Cejkova D."/>
            <person name="Rychlik I."/>
        </authorList>
    </citation>
    <scope>NUCLEOTIDE SEQUENCE [LARGE SCALE GENOMIC DNA]</scope>
    <source>
        <strain evidence="8 9">An564</strain>
    </source>
</reference>
<dbReference type="InterPro" id="IPR023867">
    <property type="entry name" value="Sulphatase_maturase_rSAM"/>
</dbReference>
<evidence type="ECO:0000256" key="1">
    <source>
        <dbReference type="ARBA" id="ARBA00001966"/>
    </source>
</evidence>
<sequence length="458" mass="52952">MIHKYFQNGYYIVLDVNSGAVHVVDELFYNMLDHVSEDLAEECPEEIVRAFSDRWSEEEIRSTYAEMVSLKKEGQLFSADDYAQFADMMVSSPIKALCLNIAHDCNLRCEYCFAGKGDYCQGRMLMTEEVGKAAIDYLLHYSQGRHNLEVDFFGGEPTINFDVVKKVVEYARSKEKEYDKKFRFTITTNGLLLNDDMIDFINKEMYNVVCSTDGRKEVNDRVRARVDGSGCYDAIIPHFQELVRKRENSEYPENWQYYVRGTFTKYNKDFGEDVLHMNSLGFDQISIEPVVADPKQPYALTYEDLPEVFEEYDRLSKIMIEKQKSGKGFNFYHFMIDLDQGPCAIKRLRGCGCGNEYVAITPDGDVYPCHQFVGHEEWKMGNVFDLSINKEMKDNFARATVYHKPKCQDCWAKFYCSGGCNANNWQYMGNVLDSFDLACEMEKKRLECAIMIQAALAE</sequence>
<dbReference type="InterPro" id="IPR023885">
    <property type="entry name" value="4Fe4S-binding_SPASM_dom"/>
</dbReference>
<organism evidence="8 9">
    <name type="scientific">Hydrogenoanaerobacterium saccharovorans</name>
    <dbReference type="NCBI Taxonomy" id="474960"/>
    <lineage>
        <taxon>Bacteria</taxon>
        <taxon>Bacillati</taxon>
        <taxon>Bacillota</taxon>
        <taxon>Clostridia</taxon>
        <taxon>Eubacteriales</taxon>
        <taxon>Oscillospiraceae</taxon>
        <taxon>Hydrogenoanaerobacterium</taxon>
    </lineage>
</organism>
<evidence type="ECO:0000256" key="6">
    <source>
        <dbReference type="ARBA" id="ARBA00023014"/>
    </source>
</evidence>
<dbReference type="Pfam" id="PF04055">
    <property type="entry name" value="Radical_SAM"/>
    <property type="match status" value="1"/>
</dbReference>
<comment type="cofactor">
    <cofactor evidence="1">
        <name>[4Fe-4S] cluster</name>
        <dbReference type="ChEBI" id="CHEBI:49883"/>
    </cofactor>
</comment>
<dbReference type="Pfam" id="PF13186">
    <property type="entry name" value="SPASM"/>
    <property type="match status" value="1"/>
</dbReference>
<keyword evidence="9" id="KW-1185">Reference proteome</keyword>
<dbReference type="CDD" id="cd21124">
    <property type="entry name" value="SPASM_CteB-like"/>
    <property type="match status" value="1"/>
</dbReference>
<evidence type="ECO:0000313" key="8">
    <source>
        <dbReference type="EMBL" id="MBM6923541.1"/>
    </source>
</evidence>
<dbReference type="Proteomes" id="UP000724149">
    <property type="component" value="Unassembled WGS sequence"/>
</dbReference>
<dbReference type="CDD" id="cd01335">
    <property type="entry name" value="Radical_SAM"/>
    <property type="match status" value="1"/>
</dbReference>
<feature type="domain" description="Radical SAM core" evidence="7">
    <location>
        <begin position="91"/>
        <end position="327"/>
    </location>
</feature>